<keyword evidence="3" id="KW-1185">Reference proteome</keyword>
<dbReference type="PROSITE" id="PS51257">
    <property type="entry name" value="PROKAR_LIPOPROTEIN"/>
    <property type="match status" value="1"/>
</dbReference>
<evidence type="ECO:0000313" key="2">
    <source>
        <dbReference type="EMBL" id="ACL42147.1"/>
    </source>
</evidence>
<organism evidence="2 3">
    <name type="scientific">Pseudarthrobacter chlorophenolicus (strain ATCC 700700 / DSM 12829 / CIP 107037 / JCM 12360 / KCTC 9906 / NCIMB 13794 / A6)</name>
    <name type="common">Arthrobacter chlorophenolicus</name>
    <dbReference type="NCBI Taxonomy" id="452863"/>
    <lineage>
        <taxon>Bacteria</taxon>
        <taxon>Bacillati</taxon>
        <taxon>Actinomycetota</taxon>
        <taxon>Actinomycetes</taxon>
        <taxon>Micrococcales</taxon>
        <taxon>Micrococcaceae</taxon>
        <taxon>Pseudarthrobacter</taxon>
    </lineage>
</organism>
<keyword evidence="2" id="KW-0614">Plasmid</keyword>
<dbReference type="AlphaFoldDB" id="B8HIA0"/>
<dbReference type="HOGENOM" id="CLU_1891860_0_0_11"/>
<feature type="chain" id="PRO_5002873223" description="Lipoprotein" evidence="1">
    <location>
        <begin position="24"/>
        <end position="134"/>
    </location>
</feature>
<dbReference type="RefSeq" id="WP_012623164.1">
    <property type="nucleotide sequence ID" value="NC_011879.1"/>
</dbReference>
<proteinExistence type="predicted"/>
<geneLocation type="plasmid" evidence="2 3">
    <name>pACHL01</name>
</geneLocation>
<reference evidence="2" key="1">
    <citation type="submission" date="2009-01" db="EMBL/GenBank/DDBJ databases">
        <title>Complete sequence of plasmid1 of Arthrobacter chlorophenolicus A6.</title>
        <authorList>
            <consortium name="US DOE Joint Genome Institute"/>
            <person name="Lucas S."/>
            <person name="Copeland A."/>
            <person name="Lapidus A."/>
            <person name="Glavina del Rio T."/>
            <person name="Tice H."/>
            <person name="Bruce D."/>
            <person name="Goodwin L."/>
            <person name="Pitluck S."/>
            <person name="Goltsman E."/>
            <person name="Clum A."/>
            <person name="Larimer F."/>
            <person name="Land M."/>
            <person name="Hauser L."/>
            <person name="Kyrpides N."/>
            <person name="Mikhailova N."/>
            <person name="Jansson J."/>
            <person name="Richardson P."/>
        </authorList>
    </citation>
    <scope>NUCLEOTIDE SEQUENCE [LARGE SCALE GENOMIC DNA]</scope>
    <source>
        <strain evidence="2">A6</strain>
        <plasmid evidence="2">pACHL01</plasmid>
    </source>
</reference>
<evidence type="ECO:0000313" key="3">
    <source>
        <dbReference type="Proteomes" id="UP000002505"/>
    </source>
</evidence>
<dbReference type="Proteomes" id="UP000002505">
    <property type="component" value="Plasmid pACHL01"/>
</dbReference>
<name>B8HIA0_PSECP</name>
<dbReference type="KEGG" id="ach:Achl_4196"/>
<accession>B8HIA0</accession>
<protein>
    <recommendedName>
        <fullName evidence="4">Lipoprotein</fullName>
    </recommendedName>
</protein>
<feature type="signal peptide" evidence="1">
    <location>
        <begin position="1"/>
        <end position="23"/>
    </location>
</feature>
<evidence type="ECO:0008006" key="4">
    <source>
        <dbReference type="Google" id="ProtNLM"/>
    </source>
</evidence>
<gene>
    <name evidence="2" type="ordered locus">Achl_4196</name>
</gene>
<keyword evidence="1" id="KW-0732">Signal</keyword>
<sequence>MTRLLRLLVFGLLLIATGATVSACGYEEKKATIEGAIHENAESIPGVTAVNAHVNANTSGTFITLKITADSSDEDELKSIAKGALTKILKDPRIEDGTLAMGVFSPDGSINIGPSDIGCTTSTGTLSSLRACFA</sequence>
<dbReference type="EMBL" id="CP001342">
    <property type="protein sequence ID" value="ACL42147.1"/>
    <property type="molecule type" value="Genomic_DNA"/>
</dbReference>
<evidence type="ECO:0000256" key="1">
    <source>
        <dbReference type="SAM" id="SignalP"/>
    </source>
</evidence>